<dbReference type="SUPFAM" id="SSF50494">
    <property type="entry name" value="Trypsin-like serine proteases"/>
    <property type="match status" value="1"/>
</dbReference>
<evidence type="ECO:0000256" key="5">
    <source>
        <dbReference type="ARBA" id="ARBA00022825"/>
    </source>
</evidence>
<dbReference type="PANTHER" id="PTHR24276">
    <property type="entry name" value="POLYSERASE-RELATED"/>
    <property type="match status" value="1"/>
</dbReference>
<dbReference type="InterPro" id="IPR050430">
    <property type="entry name" value="Peptidase_S1"/>
</dbReference>
<keyword evidence="4 8" id="KW-0378">Hydrolase</keyword>
<dbReference type="PANTHER" id="PTHR24276:SF91">
    <property type="entry name" value="AT26814P-RELATED"/>
    <property type="match status" value="1"/>
</dbReference>
<keyword evidence="5 8" id="KW-0720">Serine protease</keyword>
<proteinExistence type="inferred from homology"/>
<name>A0A9P0FH21_BRAAE</name>
<evidence type="ECO:0000313" key="11">
    <source>
        <dbReference type="EMBL" id="CAH0553085.1"/>
    </source>
</evidence>
<dbReference type="SMART" id="SM00020">
    <property type="entry name" value="Tryp_SPc"/>
    <property type="match status" value="1"/>
</dbReference>
<evidence type="ECO:0000256" key="1">
    <source>
        <dbReference type="ARBA" id="ARBA00007664"/>
    </source>
</evidence>
<dbReference type="PROSITE" id="PS50240">
    <property type="entry name" value="TRYPSIN_DOM"/>
    <property type="match status" value="1"/>
</dbReference>
<gene>
    <name evidence="11" type="ORF">MELIAE_LOCUS5180</name>
</gene>
<dbReference type="GO" id="GO:0004252">
    <property type="term" value="F:serine-type endopeptidase activity"/>
    <property type="evidence" value="ECO:0007669"/>
    <property type="project" value="InterPro"/>
</dbReference>
<reference evidence="11" key="1">
    <citation type="submission" date="2021-12" db="EMBL/GenBank/DDBJ databases">
        <authorList>
            <person name="King R."/>
        </authorList>
    </citation>
    <scope>NUCLEOTIDE SEQUENCE</scope>
</reference>
<dbReference type="InterPro" id="IPR001254">
    <property type="entry name" value="Trypsin_dom"/>
</dbReference>
<evidence type="ECO:0000256" key="2">
    <source>
        <dbReference type="ARBA" id="ARBA00022670"/>
    </source>
</evidence>
<evidence type="ECO:0000256" key="4">
    <source>
        <dbReference type="ARBA" id="ARBA00022801"/>
    </source>
</evidence>
<evidence type="ECO:0000256" key="3">
    <source>
        <dbReference type="ARBA" id="ARBA00022729"/>
    </source>
</evidence>
<dbReference type="OrthoDB" id="10059102at2759"/>
<feature type="domain" description="Peptidase S1" evidence="10">
    <location>
        <begin position="22"/>
        <end position="243"/>
    </location>
</feature>
<dbReference type="Proteomes" id="UP001154078">
    <property type="component" value="Chromosome 3"/>
</dbReference>
<keyword evidence="6" id="KW-0865">Zymogen</keyword>
<dbReference type="InterPro" id="IPR033116">
    <property type="entry name" value="TRYPSIN_SER"/>
</dbReference>
<accession>A0A9P0FH21</accession>
<dbReference type="AlphaFoldDB" id="A0A9P0FH21"/>
<feature type="chain" id="PRO_5040362074" description="Peptidase S1 domain-containing protein" evidence="9">
    <location>
        <begin position="19"/>
        <end position="267"/>
    </location>
</feature>
<evidence type="ECO:0000256" key="9">
    <source>
        <dbReference type="SAM" id="SignalP"/>
    </source>
</evidence>
<dbReference type="FunFam" id="2.40.10.10:FF:000077">
    <property type="entry name" value="Predicted protein"/>
    <property type="match status" value="1"/>
</dbReference>
<dbReference type="Gene3D" id="2.40.10.10">
    <property type="entry name" value="Trypsin-like serine proteases"/>
    <property type="match status" value="1"/>
</dbReference>
<dbReference type="InterPro" id="IPR043504">
    <property type="entry name" value="Peptidase_S1_PA_chymotrypsin"/>
</dbReference>
<dbReference type="EMBL" id="OV121134">
    <property type="protein sequence ID" value="CAH0553085.1"/>
    <property type="molecule type" value="Genomic_DNA"/>
</dbReference>
<keyword evidence="7" id="KW-1015">Disulfide bond</keyword>
<feature type="signal peptide" evidence="9">
    <location>
        <begin position="1"/>
        <end position="18"/>
    </location>
</feature>
<evidence type="ECO:0000256" key="8">
    <source>
        <dbReference type="RuleBase" id="RU363034"/>
    </source>
</evidence>
<comment type="similarity">
    <text evidence="1">Belongs to the peptidase S1 family.</text>
</comment>
<evidence type="ECO:0000313" key="12">
    <source>
        <dbReference type="Proteomes" id="UP001154078"/>
    </source>
</evidence>
<dbReference type="PROSITE" id="PS00135">
    <property type="entry name" value="TRYPSIN_SER"/>
    <property type="match status" value="1"/>
</dbReference>
<keyword evidence="2 8" id="KW-0645">Protease</keyword>
<evidence type="ECO:0000256" key="7">
    <source>
        <dbReference type="ARBA" id="ARBA00023157"/>
    </source>
</evidence>
<dbReference type="PRINTS" id="PR00722">
    <property type="entry name" value="CHYMOTRYPSIN"/>
</dbReference>
<sequence>MKIHLFLIASLLFIFTNANVRIVGGDDVNITQHPYQVSLLYNGLHICGGTIIRPRTILTAAHCTDGFISKELSIRYGSSYINTGGKVINVKEIHQHPNYTKKPIDYDVSVLILKSSINNASTRIANLANNTLKDGTNCIVTGWGTKFEGGPASNSLQKIILPFIPLNICNIYYEGYVKDRFICAGYLREGGKDACQGDSGGPLVVNNTLYGIVSFGNGCAEPRSPGVYTSVLAVKDYINSVSKSKRHYFSLTLHANIMLVLILFNII</sequence>
<dbReference type="CDD" id="cd00190">
    <property type="entry name" value="Tryp_SPc"/>
    <property type="match status" value="1"/>
</dbReference>
<keyword evidence="3 9" id="KW-0732">Signal</keyword>
<dbReference type="InterPro" id="IPR009003">
    <property type="entry name" value="Peptidase_S1_PA"/>
</dbReference>
<keyword evidence="12" id="KW-1185">Reference proteome</keyword>
<evidence type="ECO:0000259" key="10">
    <source>
        <dbReference type="PROSITE" id="PS50240"/>
    </source>
</evidence>
<evidence type="ECO:0000256" key="6">
    <source>
        <dbReference type="ARBA" id="ARBA00023145"/>
    </source>
</evidence>
<dbReference type="InterPro" id="IPR001314">
    <property type="entry name" value="Peptidase_S1A"/>
</dbReference>
<dbReference type="InterPro" id="IPR018114">
    <property type="entry name" value="TRYPSIN_HIS"/>
</dbReference>
<protein>
    <recommendedName>
        <fullName evidence="10">Peptidase S1 domain-containing protein</fullName>
    </recommendedName>
</protein>
<dbReference type="PROSITE" id="PS00134">
    <property type="entry name" value="TRYPSIN_HIS"/>
    <property type="match status" value="1"/>
</dbReference>
<dbReference type="Pfam" id="PF00089">
    <property type="entry name" value="Trypsin"/>
    <property type="match status" value="1"/>
</dbReference>
<organism evidence="11 12">
    <name type="scientific">Brassicogethes aeneus</name>
    <name type="common">Rape pollen beetle</name>
    <name type="synonym">Meligethes aeneus</name>
    <dbReference type="NCBI Taxonomy" id="1431903"/>
    <lineage>
        <taxon>Eukaryota</taxon>
        <taxon>Metazoa</taxon>
        <taxon>Ecdysozoa</taxon>
        <taxon>Arthropoda</taxon>
        <taxon>Hexapoda</taxon>
        <taxon>Insecta</taxon>
        <taxon>Pterygota</taxon>
        <taxon>Neoptera</taxon>
        <taxon>Endopterygota</taxon>
        <taxon>Coleoptera</taxon>
        <taxon>Polyphaga</taxon>
        <taxon>Cucujiformia</taxon>
        <taxon>Nitidulidae</taxon>
        <taxon>Meligethinae</taxon>
        <taxon>Brassicogethes</taxon>
    </lineage>
</organism>
<dbReference type="GO" id="GO:0006508">
    <property type="term" value="P:proteolysis"/>
    <property type="evidence" value="ECO:0007669"/>
    <property type="project" value="UniProtKB-KW"/>
</dbReference>